<accession>A0A931AIZ8</accession>
<evidence type="ECO:0000313" key="3">
    <source>
        <dbReference type="Proteomes" id="UP000605361"/>
    </source>
</evidence>
<dbReference type="EMBL" id="JADOGI010000144">
    <property type="protein sequence ID" value="MBF8191035.1"/>
    <property type="molecule type" value="Genomic_DNA"/>
</dbReference>
<keyword evidence="1" id="KW-0812">Transmembrane</keyword>
<comment type="caution">
    <text evidence="2">The sequence shown here is derived from an EMBL/GenBank/DDBJ whole genome shotgun (WGS) entry which is preliminary data.</text>
</comment>
<gene>
    <name evidence="2" type="ORF">ITP53_36070</name>
</gene>
<reference evidence="2" key="1">
    <citation type="submission" date="2020-11" db="EMBL/GenBank/DDBJ databases">
        <title>Whole-genome analyses of Nonomuraea sp. K274.</title>
        <authorList>
            <person name="Veyisoglu A."/>
        </authorList>
    </citation>
    <scope>NUCLEOTIDE SEQUENCE</scope>
    <source>
        <strain evidence="2">K274</strain>
    </source>
</reference>
<organism evidence="2 3">
    <name type="scientific">Nonomuraea cypriaca</name>
    <dbReference type="NCBI Taxonomy" id="1187855"/>
    <lineage>
        <taxon>Bacteria</taxon>
        <taxon>Bacillati</taxon>
        <taxon>Actinomycetota</taxon>
        <taxon>Actinomycetes</taxon>
        <taxon>Streptosporangiales</taxon>
        <taxon>Streptosporangiaceae</taxon>
        <taxon>Nonomuraea</taxon>
    </lineage>
</organism>
<dbReference type="AlphaFoldDB" id="A0A931AIZ8"/>
<dbReference type="RefSeq" id="WP_195899946.1">
    <property type="nucleotide sequence ID" value="NZ_JADOGI010000144.1"/>
</dbReference>
<evidence type="ECO:0000313" key="2">
    <source>
        <dbReference type="EMBL" id="MBF8191035.1"/>
    </source>
</evidence>
<proteinExistence type="predicted"/>
<dbReference type="Proteomes" id="UP000605361">
    <property type="component" value="Unassembled WGS sequence"/>
</dbReference>
<sequence>MVVWEMVLTVVPAWVLGVAATVWMAFLMAGGDVEATVAALPMGTLAAFGLTGLLTAVAGCLMASRTAMSGTNRFEVSAL</sequence>
<feature type="transmembrane region" description="Helical" evidence="1">
    <location>
        <begin position="7"/>
        <end position="26"/>
    </location>
</feature>
<keyword evidence="1" id="KW-1133">Transmembrane helix</keyword>
<evidence type="ECO:0000256" key="1">
    <source>
        <dbReference type="SAM" id="Phobius"/>
    </source>
</evidence>
<protein>
    <submittedName>
        <fullName evidence="2">Uncharacterized protein</fullName>
    </submittedName>
</protein>
<feature type="transmembrane region" description="Helical" evidence="1">
    <location>
        <begin position="38"/>
        <end position="63"/>
    </location>
</feature>
<keyword evidence="1" id="KW-0472">Membrane</keyword>
<name>A0A931AIZ8_9ACTN</name>
<keyword evidence="3" id="KW-1185">Reference proteome</keyword>